<sequence>MSLPQCQIVIYPYGNESVASHMLDAVIDGTRGTNLITRAAVIRLQDLDRWLVSSRGDTDAVVELQVQIPKGSRICAERFAVSDTAPTGLPHGCGIMVGKDSSIHRDYHQQGYPGLPMVYVKPTRVFNVFGPRRGKGTPNHQDTKSKREAKSRQTLKGVQDDQSDACDLGEKAGMGAPLEPPARRSKRSSYLCCWRIQRFPSPSPYQRERGNGPSRSDFGSLDHRSSYPARGQKSRIPDWAVRRGAPRNEPIIAPRNVEPAHINSPVTQVADKVLDILIWKADYGQIRRFLVLELNADVNVMDDEVYRSLNLEKEPCGMTTPLSLPGQADLKPTGKVNCLWCVWGDSRNYLTSFFIVSGCDFDVMIGRHSILEHQINL</sequence>
<dbReference type="OrthoDB" id="4471293at2759"/>
<keyword evidence="3" id="KW-1185">Reference proteome</keyword>
<dbReference type="Proteomes" id="UP000234254">
    <property type="component" value="Unassembled WGS sequence"/>
</dbReference>
<feature type="compositionally biased region" description="Basic and acidic residues" evidence="1">
    <location>
        <begin position="141"/>
        <end position="151"/>
    </location>
</feature>
<name>A0A2I1CY65_ASPC2</name>
<feature type="region of interest" description="Disordered" evidence="1">
    <location>
        <begin position="129"/>
        <end position="183"/>
    </location>
</feature>
<evidence type="ECO:0000313" key="3">
    <source>
        <dbReference type="Proteomes" id="UP000234254"/>
    </source>
</evidence>
<accession>A0A2I1CY65</accession>
<organism evidence="2 3">
    <name type="scientific">Aspergillus campestris (strain IBT 28561)</name>
    <dbReference type="NCBI Taxonomy" id="1392248"/>
    <lineage>
        <taxon>Eukaryota</taxon>
        <taxon>Fungi</taxon>
        <taxon>Dikarya</taxon>
        <taxon>Ascomycota</taxon>
        <taxon>Pezizomycotina</taxon>
        <taxon>Eurotiomycetes</taxon>
        <taxon>Eurotiomycetidae</taxon>
        <taxon>Eurotiales</taxon>
        <taxon>Aspergillaceae</taxon>
        <taxon>Aspergillus</taxon>
        <taxon>Aspergillus subgen. Circumdati</taxon>
    </lineage>
</organism>
<dbReference type="RefSeq" id="XP_024691155.1">
    <property type="nucleotide sequence ID" value="XM_024840341.1"/>
</dbReference>
<feature type="region of interest" description="Disordered" evidence="1">
    <location>
        <begin position="202"/>
        <end position="242"/>
    </location>
</feature>
<dbReference type="GeneID" id="36547865"/>
<dbReference type="VEuPathDB" id="FungiDB:P168DRAFT_320125"/>
<dbReference type="AlphaFoldDB" id="A0A2I1CY65"/>
<evidence type="ECO:0000313" key="2">
    <source>
        <dbReference type="EMBL" id="PKY02561.1"/>
    </source>
</evidence>
<comment type="caution">
    <text evidence="2">The sequence shown here is derived from an EMBL/GenBank/DDBJ whole genome shotgun (WGS) entry which is preliminary data.</text>
</comment>
<dbReference type="EMBL" id="MSFM01000009">
    <property type="protein sequence ID" value="PKY02561.1"/>
    <property type="molecule type" value="Genomic_DNA"/>
</dbReference>
<protein>
    <submittedName>
        <fullName evidence="2">Uncharacterized protein</fullName>
    </submittedName>
</protein>
<evidence type="ECO:0000256" key="1">
    <source>
        <dbReference type="SAM" id="MobiDB-lite"/>
    </source>
</evidence>
<reference evidence="2" key="1">
    <citation type="submission" date="2016-12" db="EMBL/GenBank/DDBJ databases">
        <title>The genomes of Aspergillus section Nigri reveals drivers in fungal speciation.</title>
        <authorList>
            <consortium name="DOE Joint Genome Institute"/>
            <person name="Vesth T.C."/>
            <person name="Nybo J."/>
            <person name="Theobald S."/>
            <person name="Brandl J."/>
            <person name="Frisvad J.C."/>
            <person name="Nielsen K.F."/>
            <person name="Lyhne E.K."/>
            <person name="Kogle M.E."/>
            <person name="Kuo A."/>
            <person name="Riley R."/>
            <person name="Clum A."/>
            <person name="Nolan M."/>
            <person name="Lipzen A."/>
            <person name="Salamov A."/>
            <person name="Henrissat B."/>
            <person name="Wiebenga A."/>
            <person name="De vries R.P."/>
            <person name="Grigoriev I.V."/>
            <person name="Mortensen U.H."/>
            <person name="Andersen M.R."/>
            <person name="Baker S.E."/>
        </authorList>
    </citation>
    <scope>NUCLEOTIDE SEQUENCE</scope>
    <source>
        <strain evidence="2">IBT 28561</strain>
    </source>
</reference>
<proteinExistence type="predicted"/>
<gene>
    <name evidence="2" type="ORF">P168DRAFT_320125</name>
</gene>